<protein>
    <submittedName>
        <fullName evidence="1">Uncharacterized protein (TIGR02687 family)</fullName>
    </submittedName>
</protein>
<dbReference type="AlphaFoldDB" id="A0A317PQQ5"/>
<dbReference type="InterPro" id="IPR017850">
    <property type="entry name" value="Alkaline_phosphatase_core_sf"/>
</dbReference>
<keyword evidence="2" id="KW-1185">Reference proteome</keyword>
<dbReference type="EMBL" id="QGTR01000001">
    <property type="protein sequence ID" value="PWW03821.1"/>
    <property type="molecule type" value="Genomic_DNA"/>
</dbReference>
<dbReference type="Gene3D" id="3.40.720.10">
    <property type="entry name" value="Alkaline Phosphatase, subunit A"/>
    <property type="match status" value="1"/>
</dbReference>
<dbReference type="NCBIfam" id="TIGR02687">
    <property type="entry name" value="BREX-1 system phosphatase PglZ type A"/>
    <property type="match status" value="1"/>
</dbReference>
<reference evidence="1 2" key="1">
    <citation type="submission" date="2018-05" db="EMBL/GenBank/DDBJ databases">
        <title>Genomic Encyclopedia of Type Strains, Phase IV (KMG-IV): sequencing the most valuable type-strain genomes for metagenomic binning, comparative biology and taxonomic classification.</title>
        <authorList>
            <person name="Goeker M."/>
        </authorList>
    </citation>
    <scope>NUCLEOTIDE SEQUENCE [LARGE SCALE GENOMIC DNA]</scope>
    <source>
        <strain evidence="1 2">DSM 16791</strain>
    </source>
</reference>
<dbReference type="OrthoDB" id="9769734at2"/>
<evidence type="ECO:0000313" key="1">
    <source>
        <dbReference type="EMBL" id="PWW03821.1"/>
    </source>
</evidence>
<comment type="caution">
    <text evidence="1">The sequence shown here is derived from an EMBL/GenBank/DDBJ whole genome shotgun (WGS) entry which is preliminary data.</text>
</comment>
<dbReference type="Pfam" id="PF08665">
    <property type="entry name" value="PglZ"/>
    <property type="match status" value="1"/>
</dbReference>
<dbReference type="RefSeq" id="WP_110030328.1">
    <property type="nucleotide sequence ID" value="NZ_QGTR01000001.1"/>
</dbReference>
<proteinExistence type="predicted"/>
<sequence length="837" mass="94890">MSDRITAGLKRLFEDQGHRIVFWYDADRDLRGEFDAVELAGVAKLEIANNEFGLKYRMLRQEPKARFLLYKEGAEPAAADNWLLDVQLASAVFKADQTAIWVAELGIPAKYEAAVREHPDFYRSQKRLERLRTFEQDKPSRSEKDVRRKMLAVCAGADGDLDTVIEALLGELADGQDESLRLIARSGLMAFFWKEVEAGFGYAADQPDFQDFAIALFDSAYHRALGDEGRLNAEASLMFRRWANNRHWAGAFEALSQQYQELLKIEDDLQKRDFRLLMPHDHFDAMDRQIIRSLVEAMATQTVNSADVLRWVRERRQSHWYKTYEDIYQAIGFATEFQQALAEANLTMNSVSEGVKRYAASWYKLDQLYRKFIHHMQKSGQAGLLRPLYQSVEKRYTTNFVLAVNDAWQDQVNRLEDWKIPGYVPQRSFYREHASEFRRKDQKVVVIISDALRYEVAEECLRKIRELNRFDADLKPMIASLPSYTQLGMASLLPNSDLSFKTDGSDGILSGGESTQGLPAREKILAAGRAGDRAKAMRAEEAMNMAVSEGKELFRDHDIIYIYHNQIDAVGDKVATEGNLCRAVEDAIDDLVKLVRKLTSANVTNILITADHGFLYQHQALDESDFALADPQGDEILSRNRRFVLGRGLKPTAGMKKFTSAQLGMSGDVEVLIPNSINRLRRQGSGSRYVHGGASLQEVVIPVLRVGKQRTADISQVSVQIIAPGKSLITSGQIAVSLYQAEPVSEKMQGRMLLAGLYAEDGTAISDEHELQFDFASENAREREMPRSFLLNRAADGYNGKTVYLKLRERIGKTSRHQDYASHPFQLKRNTSIDLDF</sequence>
<gene>
    <name evidence="1" type="ORF">DFR52_101509</name>
</gene>
<dbReference type="SUPFAM" id="SSF53649">
    <property type="entry name" value="Alkaline phosphatase-like"/>
    <property type="match status" value="1"/>
</dbReference>
<dbReference type="Proteomes" id="UP000246352">
    <property type="component" value="Unassembled WGS sequence"/>
</dbReference>
<dbReference type="InterPro" id="IPR014060">
    <property type="entry name" value="PglZ"/>
</dbReference>
<name>A0A317PQQ5_9HYPH</name>
<evidence type="ECO:0000313" key="2">
    <source>
        <dbReference type="Proteomes" id="UP000246352"/>
    </source>
</evidence>
<accession>A0A317PQQ5</accession>
<organism evidence="1 2">
    <name type="scientific">Hoeflea marina</name>
    <dbReference type="NCBI Taxonomy" id="274592"/>
    <lineage>
        <taxon>Bacteria</taxon>
        <taxon>Pseudomonadati</taxon>
        <taxon>Pseudomonadota</taxon>
        <taxon>Alphaproteobacteria</taxon>
        <taxon>Hyphomicrobiales</taxon>
        <taxon>Rhizobiaceae</taxon>
        <taxon>Hoeflea</taxon>
    </lineage>
</organism>